<dbReference type="Proteomes" id="UP000022311">
    <property type="component" value="Unassembled WGS sequence"/>
</dbReference>
<evidence type="ECO:0000313" key="1">
    <source>
        <dbReference type="EMBL" id="EUD10014.1"/>
    </source>
</evidence>
<reference evidence="1 2" key="1">
    <citation type="submission" date="2014-01" db="EMBL/GenBank/DDBJ databases">
        <authorList>
            <person name="Durkin A.S."/>
            <person name="McCorrison J."/>
            <person name="Torralba M."/>
            <person name="Gillis M."/>
            <person name="Haft D.H."/>
            <person name="Methe B."/>
            <person name="Sutton G."/>
            <person name="Nelson K.E."/>
        </authorList>
    </citation>
    <scope>NUCLEOTIDE SEQUENCE [LARGE SCALE GENOMIC DNA]</scope>
    <source>
        <strain evidence="1 2">205/92</strain>
    </source>
</reference>
<accession>A0AAV3M2S2</accession>
<sequence>MIKGGGDRHLLIFNQFNVLNLKDIYERNYLWHSRRESPA</sequence>
<protein>
    <submittedName>
        <fullName evidence="1">Uncharacterized protein</fullName>
    </submittedName>
</protein>
<evidence type="ECO:0000313" key="2">
    <source>
        <dbReference type="Proteomes" id="UP000022311"/>
    </source>
</evidence>
<organism evidence="1 2">
    <name type="scientific">Providencia alcalifaciens 205/92</name>
    <dbReference type="NCBI Taxonomy" id="1256988"/>
    <lineage>
        <taxon>Bacteria</taxon>
        <taxon>Pseudomonadati</taxon>
        <taxon>Pseudomonadota</taxon>
        <taxon>Gammaproteobacteria</taxon>
        <taxon>Enterobacterales</taxon>
        <taxon>Morganellaceae</taxon>
        <taxon>Providencia</taxon>
    </lineage>
</organism>
<comment type="caution">
    <text evidence="1">The sequence shown here is derived from an EMBL/GenBank/DDBJ whole genome shotgun (WGS) entry which is preliminary data.</text>
</comment>
<dbReference type="AlphaFoldDB" id="A0AAV3M2S2"/>
<dbReference type="EMBL" id="JALD01000065">
    <property type="protein sequence ID" value="EUD10014.1"/>
    <property type="molecule type" value="Genomic_DNA"/>
</dbReference>
<gene>
    <name evidence="1" type="ORF">HMPREF1563_0464</name>
</gene>
<proteinExistence type="predicted"/>
<name>A0AAV3M2S2_9GAMM</name>